<gene>
    <name evidence="1" type="ORF">H9942_04250</name>
</gene>
<dbReference type="PANTHER" id="PTHR10000:SF25">
    <property type="entry name" value="PHOSPHATASE YKRA-RELATED"/>
    <property type="match status" value="1"/>
</dbReference>
<dbReference type="NCBIfam" id="TIGR01484">
    <property type="entry name" value="HAD-SF-IIB"/>
    <property type="match status" value="1"/>
</dbReference>
<dbReference type="PRINTS" id="PR00119">
    <property type="entry name" value="CATATPASE"/>
</dbReference>
<dbReference type="SFLD" id="SFLDG01140">
    <property type="entry name" value="C2.B:_Phosphomannomutase_and_P"/>
    <property type="match status" value="1"/>
</dbReference>
<dbReference type="Gene3D" id="3.40.50.1000">
    <property type="entry name" value="HAD superfamily/HAD-like"/>
    <property type="match status" value="1"/>
</dbReference>
<keyword evidence="1" id="KW-0378">Hydrolase</keyword>
<accession>A0A9D2RYA3</accession>
<dbReference type="AlphaFoldDB" id="A0A9D2RYA3"/>
<reference evidence="1" key="2">
    <citation type="submission" date="2021-04" db="EMBL/GenBank/DDBJ databases">
        <authorList>
            <person name="Gilroy R."/>
        </authorList>
    </citation>
    <scope>NUCLEOTIDE SEQUENCE</scope>
    <source>
        <strain evidence="1">ChiBcolR8-3208</strain>
    </source>
</reference>
<sequence>MIRAIFFDIDGTLLDSATGKVPPSTLACLRALQRKGVRLWVATGRFPAMTTFLRDIFPFDGVITLNGQLATDKDGQVLHRMAHEPENIRALVELVRQDPEPFPCLIIEEEQCFSLRESQVIQEHFAWAGLPAPEAYHLSRLEEHPVLQFLAYITPQEYGRLAPLRHIEITGSGHSIADIIPLGGGKEVGIAAVAQRFGWKREEIMVFGDGPNDAKMLAWAGAGVAMGNGVEEAKAAADYVTTPVGEDGVQNALLHFGVLEETEL</sequence>
<dbReference type="InterPro" id="IPR023214">
    <property type="entry name" value="HAD_sf"/>
</dbReference>
<dbReference type="InterPro" id="IPR000150">
    <property type="entry name" value="Cof"/>
</dbReference>
<dbReference type="SUPFAM" id="SSF56784">
    <property type="entry name" value="HAD-like"/>
    <property type="match status" value="1"/>
</dbReference>
<dbReference type="GO" id="GO:0005829">
    <property type="term" value="C:cytosol"/>
    <property type="evidence" value="ECO:0007669"/>
    <property type="project" value="TreeGrafter"/>
</dbReference>
<dbReference type="GO" id="GO:0016791">
    <property type="term" value="F:phosphatase activity"/>
    <property type="evidence" value="ECO:0007669"/>
    <property type="project" value="UniProtKB-ARBA"/>
</dbReference>
<dbReference type="InterPro" id="IPR006379">
    <property type="entry name" value="HAD-SF_hydro_IIB"/>
</dbReference>
<reference evidence="1" key="1">
    <citation type="journal article" date="2021" name="PeerJ">
        <title>Extensive microbial diversity within the chicken gut microbiome revealed by metagenomics and culture.</title>
        <authorList>
            <person name="Gilroy R."/>
            <person name="Ravi A."/>
            <person name="Getino M."/>
            <person name="Pursley I."/>
            <person name="Horton D.L."/>
            <person name="Alikhan N.F."/>
            <person name="Baker D."/>
            <person name="Gharbi K."/>
            <person name="Hall N."/>
            <person name="Watson M."/>
            <person name="Adriaenssens E.M."/>
            <person name="Foster-Nyarko E."/>
            <person name="Jarju S."/>
            <person name="Secka A."/>
            <person name="Antonio M."/>
            <person name="Oren A."/>
            <person name="Chaudhuri R.R."/>
            <person name="La Ragione R."/>
            <person name="Hildebrand F."/>
            <person name="Pallen M.J."/>
        </authorList>
    </citation>
    <scope>NUCLEOTIDE SEQUENCE</scope>
    <source>
        <strain evidence="1">ChiBcolR8-3208</strain>
    </source>
</reference>
<dbReference type="InterPro" id="IPR036412">
    <property type="entry name" value="HAD-like_sf"/>
</dbReference>
<protein>
    <submittedName>
        <fullName evidence="1">Cof-type HAD-IIB family hydrolase</fullName>
    </submittedName>
</protein>
<name>A0A9D2RYA3_9FIRM</name>
<dbReference type="PANTHER" id="PTHR10000">
    <property type="entry name" value="PHOSPHOSERINE PHOSPHATASE"/>
    <property type="match status" value="1"/>
</dbReference>
<dbReference type="GO" id="GO:0000287">
    <property type="term" value="F:magnesium ion binding"/>
    <property type="evidence" value="ECO:0007669"/>
    <property type="project" value="TreeGrafter"/>
</dbReference>
<proteinExistence type="predicted"/>
<dbReference type="NCBIfam" id="TIGR00099">
    <property type="entry name" value="Cof-subfamily"/>
    <property type="match status" value="1"/>
</dbReference>
<organism evidence="1 2">
    <name type="scientific">Candidatus Acutalibacter ornithocaccae</name>
    <dbReference type="NCBI Taxonomy" id="2838416"/>
    <lineage>
        <taxon>Bacteria</taxon>
        <taxon>Bacillati</taxon>
        <taxon>Bacillota</taxon>
        <taxon>Clostridia</taxon>
        <taxon>Eubacteriales</taxon>
        <taxon>Acutalibacteraceae</taxon>
        <taxon>Acutalibacter</taxon>
    </lineage>
</organism>
<evidence type="ECO:0000313" key="1">
    <source>
        <dbReference type="EMBL" id="HJB37263.1"/>
    </source>
</evidence>
<dbReference type="EMBL" id="DWXZ01000082">
    <property type="protein sequence ID" value="HJB37263.1"/>
    <property type="molecule type" value="Genomic_DNA"/>
</dbReference>
<dbReference type="Gene3D" id="3.30.1240.10">
    <property type="match status" value="1"/>
</dbReference>
<dbReference type="PROSITE" id="PS01229">
    <property type="entry name" value="COF_2"/>
    <property type="match status" value="1"/>
</dbReference>
<dbReference type="Pfam" id="PF08282">
    <property type="entry name" value="Hydrolase_3"/>
    <property type="match status" value="1"/>
</dbReference>
<dbReference type="SFLD" id="SFLDS00003">
    <property type="entry name" value="Haloacid_Dehalogenase"/>
    <property type="match status" value="1"/>
</dbReference>
<evidence type="ECO:0000313" key="2">
    <source>
        <dbReference type="Proteomes" id="UP000824214"/>
    </source>
</evidence>
<comment type="caution">
    <text evidence="1">The sequence shown here is derived from an EMBL/GenBank/DDBJ whole genome shotgun (WGS) entry which is preliminary data.</text>
</comment>
<dbReference type="Proteomes" id="UP000824214">
    <property type="component" value="Unassembled WGS sequence"/>
</dbReference>